<dbReference type="NCBIfam" id="TIGR00151">
    <property type="entry name" value="ispF"/>
    <property type="match status" value="1"/>
</dbReference>
<protein>
    <recommendedName>
        <fullName evidence="1 2">2-C-methyl-D-erythritol 2,4-cyclodiphosphate synthase</fullName>
        <shortName evidence="1">MECDP-synthase</shortName>
        <shortName evidence="1">MECPP-synthase</shortName>
        <shortName evidence="1">MECPS</shortName>
        <ecNumber evidence="1 2">4.6.1.12</ecNumber>
    </recommendedName>
</protein>
<dbReference type="InterPro" id="IPR036571">
    <property type="entry name" value="MECDP_synthase_sf"/>
</dbReference>
<comment type="pathway">
    <text evidence="1">Isoprenoid biosynthesis; isopentenyl diphosphate biosynthesis via DXP pathway; isopentenyl diphosphate from 1-deoxy-D-xylulose 5-phosphate: step 4/6.</text>
</comment>
<feature type="binding site" evidence="1">
    <location>
        <position position="11"/>
    </location>
    <ligand>
        <name>a divalent metal cation</name>
        <dbReference type="ChEBI" id="CHEBI:60240"/>
    </ligand>
</feature>
<gene>
    <name evidence="1" type="primary">ispF</name>
    <name evidence="4" type="ORF">IAC61_04920</name>
</gene>
<dbReference type="Gene3D" id="3.30.1330.50">
    <property type="entry name" value="2-C-methyl-D-erythritol 2,4-cyclodiphosphate synthase"/>
    <property type="match status" value="1"/>
</dbReference>
<dbReference type="Pfam" id="PF02542">
    <property type="entry name" value="YgbB"/>
    <property type="match status" value="1"/>
</dbReference>
<reference evidence="4" key="2">
    <citation type="journal article" date="2021" name="PeerJ">
        <title>Extensive microbial diversity within the chicken gut microbiome revealed by metagenomics and culture.</title>
        <authorList>
            <person name="Gilroy R."/>
            <person name="Ravi A."/>
            <person name="Getino M."/>
            <person name="Pursley I."/>
            <person name="Horton D.L."/>
            <person name="Alikhan N.F."/>
            <person name="Baker D."/>
            <person name="Gharbi K."/>
            <person name="Hall N."/>
            <person name="Watson M."/>
            <person name="Adriaenssens E.M."/>
            <person name="Foster-Nyarko E."/>
            <person name="Jarju S."/>
            <person name="Secka A."/>
            <person name="Antonio M."/>
            <person name="Oren A."/>
            <person name="Chaudhuri R.R."/>
            <person name="La Ragione R."/>
            <person name="Hildebrand F."/>
            <person name="Pallen M.J."/>
        </authorList>
    </citation>
    <scope>NUCLEOTIDE SEQUENCE</scope>
    <source>
        <strain evidence="4">17113</strain>
    </source>
</reference>
<keyword evidence="1 2" id="KW-0456">Lyase</keyword>
<proteinExistence type="inferred from homology"/>
<dbReference type="AlphaFoldDB" id="A0A9D9DH51"/>
<feature type="binding site" evidence="1">
    <location>
        <begin position="37"/>
        <end position="38"/>
    </location>
    <ligand>
        <name>4-CDP-2-C-methyl-D-erythritol 2-phosphate</name>
        <dbReference type="ChEBI" id="CHEBI:57919"/>
    </ligand>
</feature>
<dbReference type="EC" id="4.6.1.12" evidence="1 2"/>
<feature type="binding site" evidence="1">
    <location>
        <position position="13"/>
    </location>
    <ligand>
        <name>a divalent metal cation</name>
        <dbReference type="ChEBI" id="CHEBI:60240"/>
    </ligand>
</feature>
<feature type="binding site" evidence="1">
    <location>
        <position position="45"/>
    </location>
    <ligand>
        <name>a divalent metal cation</name>
        <dbReference type="ChEBI" id="CHEBI:60240"/>
    </ligand>
</feature>
<dbReference type="EMBL" id="JADINA010000032">
    <property type="protein sequence ID" value="MBO8426643.1"/>
    <property type="molecule type" value="Genomic_DNA"/>
</dbReference>
<organism evidence="4 5">
    <name type="scientific">Candidatus Alloenteromonas pullistercoris</name>
    <dbReference type="NCBI Taxonomy" id="2840785"/>
    <lineage>
        <taxon>Bacteria</taxon>
        <taxon>Bacillati</taxon>
        <taxon>Bacillota</taxon>
        <taxon>Bacillota incertae sedis</taxon>
        <taxon>Candidatus Alloenteromonas</taxon>
    </lineage>
</organism>
<comment type="caution">
    <text evidence="4">The sequence shown here is derived from an EMBL/GenBank/DDBJ whole genome shotgun (WGS) entry which is preliminary data.</text>
</comment>
<dbReference type="PANTHER" id="PTHR43181">
    <property type="entry name" value="2-C-METHYL-D-ERYTHRITOL 2,4-CYCLODIPHOSPHATE SYNTHASE, CHLOROPLASTIC"/>
    <property type="match status" value="1"/>
</dbReference>
<evidence type="ECO:0000256" key="2">
    <source>
        <dbReference type="RuleBase" id="RU004395"/>
    </source>
</evidence>
<dbReference type="Proteomes" id="UP000823634">
    <property type="component" value="Unassembled WGS sequence"/>
</dbReference>
<comment type="cofactor">
    <cofactor evidence="1">
        <name>a divalent metal cation</name>
        <dbReference type="ChEBI" id="CHEBI:60240"/>
    </cofactor>
    <text evidence="1">Binds 1 divalent metal cation per subunit.</text>
</comment>
<dbReference type="InterPro" id="IPR003526">
    <property type="entry name" value="MECDP_synthase"/>
</dbReference>
<comment type="function">
    <text evidence="1">Involved in the biosynthesis of isopentenyl diphosphate (IPP) and dimethylallyl diphosphate (DMAPP), two major building blocks of isoprenoid compounds. Catalyzes the conversion of 4-diphosphocytidyl-2-C-methyl-D-erythritol 2-phosphate (CDP-ME2P) to 2-C-methyl-D-erythritol 2,4-cyclodiphosphate (ME-CPP) with a corresponding release of cytidine 5-monophosphate (CMP).</text>
</comment>
<feature type="binding site" evidence="1">
    <location>
        <begin position="59"/>
        <end position="61"/>
    </location>
    <ligand>
        <name>4-CDP-2-C-methyl-D-erythritol 2-phosphate</name>
        <dbReference type="ChEBI" id="CHEBI:57919"/>
    </ligand>
</feature>
<sequence length="165" mass="17646">MGKYRIGIGEDIHRLCLGRKLILGGVEIPFGEGLDGHSDADCLLHSLMDALLGALALGDIGVYFPPDDPTYEGADSKKLAKEVVGLIKGRGYRVSNCDLLLFAEAPKLKPYAEAIRHSVADILEVGIEDVGFQAMSNEGLDAVGQRKAIRAVSAVLLEKAEGEEK</sequence>
<dbReference type="GO" id="GO:0046872">
    <property type="term" value="F:metal ion binding"/>
    <property type="evidence" value="ECO:0007669"/>
    <property type="project" value="UniProtKB-KW"/>
</dbReference>
<dbReference type="GO" id="GO:0008685">
    <property type="term" value="F:2-C-methyl-D-erythritol 2,4-cyclodiphosphate synthase activity"/>
    <property type="evidence" value="ECO:0007669"/>
    <property type="project" value="UniProtKB-UniRule"/>
</dbReference>
<evidence type="ECO:0000313" key="5">
    <source>
        <dbReference type="Proteomes" id="UP000823634"/>
    </source>
</evidence>
<dbReference type="PANTHER" id="PTHR43181:SF1">
    <property type="entry name" value="2-C-METHYL-D-ERYTHRITOL 2,4-CYCLODIPHOSPHATE SYNTHASE, CHLOROPLASTIC"/>
    <property type="match status" value="1"/>
</dbReference>
<comment type="subunit">
    <text evidence="1">Homotrimer.</text>
</comment>
<dbReference type="GO" id="GO:0019288">
    <property type="term" value="P:isopentenyl diphosphate biosynthetic process, methylerythritol 4-phosphate pathway"/>
    <property type="evidence" value="ECO:0007669"/>
    <property type="project" value="UniProtKB-UniRule"/>
</dbReference>
<feature type="binding site" evidence="1">
    <location>
        <begin position="11"/>
        <end position="13"/>
    </location>
    <ligand>
        <name>4-CDP-2-C-methyl-D-erythritol 2-phosphate</name>
        <dbReference type="ChEBI" id="CHEBI:57919"/>
    </ligand>
</feature>
<comment type="similarity">
    <text evidence="1 2">Belongs to the IspF family.</text>
</comment>
<comment type="caution">
    <text evidence="1">Lacks conserved residue(s) required for the propagation of feature annotation.</text>
</comment>
<comment type="catalytic activity">
    <reaction evidence="1 2">
        <text>4-CDP-2-C-methyl-D-erythritol 2-phosphate = 2-C-methyl-D-erythritol 2,4-cyclic diphosphate + CMP</text>
        <dbReference type="Rhea" id="RHEA:23864"/>
        <dbReference type="ChEBI" id="CHEBI:57919"/>
        <dbReference type="ChEBI" id="CHEBI:58483"/>
        <dbReference type="ChEBI" id="CHEBI:60377"/>
        <dbReference type="EC" id="4.6.1.12"/>
    </reaction>
</comment>
<reference evidence="4" key="1">
    <citation type="submission" date="2020-10" db="EMBL/GenBank/DDBJ databases">
        <authorList>
            <person name="Gilroy R."/>
        </authorList>
    </citation>
    <scope>NUCLEOTIDE SEQUENCE</scope>
    <source>
        <strain evidence="4">17113</strain>
    </source>
</reference>
<evidence type="ECO:0000259" key="3">
    <source>
        <dbReference type="Pfam" id="PF02542"/>
    </source>
</evidence>
<dbReference type="SUPFAM" id="SSF69765">
    <property type="entry name" value="IpsF-like"/>
    <property type="match status" value="1"/>
</dbReference>
<accession>A0A9D9DH51</accession>
<feature type="site" description="Transition state stabilizer" evidence="1">
    <location>
        <position position="136"/>
    </location>
</feature>
<keyword evidence="1" id="KW-0479">Metal-binding</keyword>
<dbReference type="HAMAP" id="MF_00107">
    <property type="entry name" value="IspF"/>
    <property type="match status" value="1"/>
</dbReference>
<name>A0A9D9DH51_9FIRM</name>
<keyword evidence="1 2" id="KW-0414">Isoprene biosynthesis</keyword>
<dbReference type="GO" id="GO:0016114">
    <property type="term" value="P:terpenoid biosynthetic process"/>
    <property type="evidence" value="ECO:0007669"/>
    <property type="project" value="InterPro"/>
</dbReference>
<evidence type="ECO:0000256" key="1">
    <source>
        <dbReference type="HAMAP-Rule" id="MF_00107"/>
    </source>
</evidence>
<feature type="site" description="Transition state stabilizer" evidence="1">
    <location>
        <position position="37"/>
    </location>
</feature>
<dbReference type="CDD" id="cd00554">
    <property type="entry name" value="MECDP_synthase"/>
    <property type="match status" value="1"/>
</dbReference>
<evidence type="ECO:0000313" key="4">
    <source>
        <dbReference type="EMBL" id="MBO8426643.1"/>
    </source>
</evidence>
<feature type="domain" description="2-C-methyl-D-erythritol 2,4-cyclodiphosphate synthase" evidence="3">
    <location>
        <begin position="5"/>
        <end position="157"/>
    </location>
</feature>